<dbReference type="PANTHER" id="PTHR45333:SF1">
    <property type="entry name" value="CHROMOSOME UNDETERMINED SCAFFOLD_625, WHOLE GENOME SHOTGUN SEQUENCE"/>
    <property type="match status" value="1"/>
</dbReference>
<dbReference type="RefSeq" id="WP_211367771.1">
    <property type="nucleotide sequence ID" value="NZ_VDGT01000026.1"/>
</dbReference>
<keyword evidence="1" id="KW-0853">WD repeat</keyword>
<dbReference type="Gene3D" id="3.40.50.300">
    <property type="entry name" value="P-loop containing nucleotide triphosphate hydrolases"/>
    <property type="match status" value="1"/>
</dbReference>
<evidence type="ECO:0000256" key="1">
    <source>
        <dbReference type="PROSITE-ProRule" id="PRU00221"/>
    </source>
</evidence>
<protein>
    <recommendedName>
        <fullName evidence="2">Novel STAND NTPase 1 domain-containing protein</fullName>
    </recommendedName>
</protein>
<dbReference type="CDD" id="cd00267">
    <property type="entry name" value="ABC_ATPase"/>
    <property type="match status" value="1"/>
</dbReference>
<dbReference type="Gene3D" id="2.130.10.10">
    <property type="entry name" value="YVTN repeat-like/Quinoprotein amine dehydrogenase"/>
    <property type="match status" value="2"/>
</dbReference>
<dbReference type="InterPro" id="IPR009003">
    <property type="entry name" value="Peptidase_S1_PA"/>
</dbReference>
<dbReference type="Pfam" id="PF20703">
    <property type="entry name" value="nSTAND1"/>
    <property type="match status" value="1"/>
</dbReference>
<evidence type="ECO:0000259" key="2">
    <source>
        <dbReference type="Pfam" id="PF20703"/>
    </source>
</evidence>
<evidence type="ECO:0000313" key="4">
    <source>
        <dbReference type="Proteomes" id="UP000311713"/>
    </source>
</evidence>
<dbReference type="InterPro" id="IPR049052">
    <property type="entry name" value="nSTAND1"/>
</dbReference>
<feature type="domain" description="Novel STAND NTPase 1" evidence="2">
    <location>
        <begin position="210"/>
        <end position="620"/>
    </location>
</feature>
<dbReference type="SUPFAM" id="SSF52540">
    <property type="entry name" value="P-loop containing nucleoside triphosphate hydrolases"/>
    <property type="match status" value="1"/>
</dbReference>
<dbReference type="AlphaFoldDB" id="A0A5C4UQS8"/>
<dbReference type="Pfam" id="PF00400">
    <property type="entry name" value="WD40"/>
    <property type="match status" value="4"/>
</dbReference>
<keyword evidence="4" id="KW-1185">Reference proteome</keyword>
<dbReference type="PROSITE" id="PS50082">
    <property type="entry name" value="WD_REPEATS_2"/>
    <property type="match status" value="1"/>
</dbReference>
<dbReference type="SUPFAM" id="SSF50494">
    <property type="entry name" value="Trypsin-like serine proteases"/>
    <property type="match status" value="1"/>
</dbReference>
<dbReference type="InterPro" id="IPR011047">
    <property type="entry name" value="Quinoprotein_ADH-like_sf"/>
</dbReference>
<dbReference type="EMBL" id="VDGT01000026">
    <property type="protein sequence ID" value="TNM25892.1"/>
    <property type="molecule type" value="Genomic_DNA"/>
</dbReference>
<organism evidence="3 4">
    <name type="scientific">Streptomyces sedi</name>
    <dbReference type="NCBI Taxonomy" id="555059"/>
    <lineage>
        <taxon>Bacteria</taxon>
        <taxon>Bacillati</taxon>
        <taxon>Actinomycetota</taxon>
        <taxon>Actinomycetes</taxon>
        <taxon>Kitasatosporales</taxon>
        <taxon>Streptomycetaceae</taxon>
        <taxon>Streptomyces</taxon>
    </lineage>
</organism>
<evidence type="ECO:0000313" key="3">
    <source>
        <dbReference type="EMBL" id="TNM25892.1"/>
    </source>
</evidence>
<sequence length="930" mass="97873">MEASGSRLLDAMVQVVAQDGSVAGAGFLAAGEVVMTCAHVVRAAGSGPGQSVTVRFPHLPRAPRVEGVVSAEAWRAPDAEDVAAVRLVRVPDSAGRAPLGSAAGCSGRRVSSFGFPAQAPDGGHYGYGTAGDLLPGERAGRLLQLTGANDLTTGFSGGPVRDEMTGLVVGMVTAISPADRYSRGVGIAYATPAEVLRDVVPGLAEQQLAPYRGLEPFTEQDADWFHGRQAVVDDVVERLRRHRLVLVLGPSGAGKSSLVRAGVLPALDESRLPGSDGWARVVARPGEDLPSELERAGLEGAATAGIGPAVEHRLTADQGSGRLLVVIDQFEELLTQPAASADQTGAGLAAIDDLLGTLEAHPKVSLLLAVRNDFYPRLAELCPQLLKAATPGLVNLPAAVTIPDLRDIITRPAHDAGAHFEDGLPERVIEDLRATDPDGRVAATLLPPLQLALVQLWDHRVDGRLTHGAYQRIGEATGALTAWCDNALDALPAGHRPTAQRLLTALVRPSDEILGIPATRQHVPLSRLKELASAGRHAEGPVPSEVVFEGTLAALSRDRIITTRTALGPDGSPGEPTAELIHDALLRDWATLRDWVDRDRRFQTWLHRATEQHHRHTESGLSADLLSGTALAEGRDWTGRLPPGIDDFLAASEHHQQASERRTRRLNTVLATLLALALIATGFAFWQQQAADAARNDALAARNEAQSRQLAAQSQALFDTNPELASLMAVSAYRTSPTAEARASLLRAADRKLVGLLPTEQEVTSLAFSPDGRTLASGGVDFVDGVGVVRLWDVETGQPQADLPSASDMVTSVAFSPDGETLASGSHGLVRLWDVATGQPHGEPLTHDNGVETVAFSPDGKTLASGGSNLDNGTGVVQFWDVATGQPRGEPLTHDNGVETVAFSPDGKTLASGGSNLDNGTGVVQFWDVA</sequence>
<dbReference type="SMART" id="SM00320">
    <property type="entry name" value="WD40"/>
    <property type="match status" value="4"/>
</dbReference>
<reference evidence="3 4" key="1">
    <citation type="submission" date="2019-06" db="EMBL/GenBank/DDBJ databases">
        <title>Draft genome of Streptomyces sedi sp. JCM16909.</title>
        <authorList>
            <person name="Klykleung N."/>
            <person name="Tanasupawat S."/>
            <person name="Kudo T."/>
            <person name="Yuki M."/>
            <person name="Ohkuma M."/>
        </authorList>
    </citation>
    <scope>NUCLEOTIDE SEQUENCE [LARGE SCALE GENOMIC DNA]</scope>
    <source>
        <strain evidence="3 4">JCM 16909</strain>
    </source>
</reference>
<name>A0A5C4UQS8_9ACTN</name>
<gene>
    <name evidence="3" type="ORF">FH715_25320</name>
</gene>
<dbReference type="InterPro" id="IPR027417">
    <property type="entry name" value="P-loop_NTPase"/>
</dbReference>
<dbReference type="PANTHER" id="PTHR45333">
    <property type="entry name" value="MEMBRANE PROTEIN-RELATED"/>
    <property type="match status" value="1"/>
</dbReference>
<comment type="caution">
    <text evidence="3">The sequence shown here is derived from an EMBL/GenBank/DDBJ whole genome shotgun (WGS) entry which is preliminary data.</text>
</comment>
<feature type="non-terminal residue" evidence="3">
    <location>
        <position position="930"/>
    </location>
</feature>
<dbReference type="InterPro" id="IPR001680">
    <property type="entry name" value="WD40_rpt"/>
</dbReference>
<accession>A0A5C4UQS8</accession>
<dbReference type="SUPFAM" id="SSF50998">
    <property type="entry name" value="Quinoprotein alcohol dehydrogenase-like"/>
    <property type="match status" value="1"/>
</dbReference>
<feature type="repeat" description="WD" evidence="1">
    <location>
        <begin position="803"/>
        <end position="843"/>
    </location>
</feature>
<dbReference type="InterPro" id="IPR015943">
    <property type="entry name" value="WD40/YVTN_repeat-like_dom_sf"/>
</dbReference>
<dbReference type="Proteomes" id="UP000311713">
    <property type="component" value="Unassembled WGS sequence"/>
</dbReference>
<dbReference type="Gene3D" id="2.40.10.120">
    <property type="match status" value="1"/>
</dbReference>
<dbReference type="Pfam" id="PF13365">
    <property type="entry name" value="Trypsin_2"/>
    <property type="match status" value="1"/>
</dbReference>
<proteinExistence type="predicted"/>